<dbReference type="GO" id="GO:0000105">
    <property type="term" value="P:L-histidine biosynthetic process"/>
    <property type="evidence" value="ECO:0007669"/>
    <property type="project" value="TreeGrafter"/>
</dbReference>
<dbReference type="NCBIfam" id="TIGR00069">
    <property type="entry name" value="hisD"/>
    <property type="match status" value="1"/>
</dbReference>
<dbReference type="PANTHER" id="PTHR21256:SF2">
    <property type="entry name" value="HISTIDINE BIOSYNTHESIS TRIFUNCTIONAL PROTEIN"/>
    <property type="match status" value="1"/>
</dbReference>
<evidence type="ECO:0000256" key="5">
    <source>
        <dbReference type="ARBA" id="ARBA00023002"/>
    </source>
</evidence>
<evidence type="ECO:0000256" key="3">
    <source>
        <dbReference type="ARBA" id="ARBA00022723"/>
    </source>
</evidence>
<dbReference type="EMBL" id="CP003098">
    <property type="protein sequence ID" value="AET33807.1"/>
    <property type="molecule type" value="Genomic_DNA"/>
</dbReference>
<evidence type="ECO:0000313" key="8">
    <source>
        <dbReference type="Proteomes" id="UP000005867"/>
    </source>
</evidence>
<name>G7VCK2_9CREN</name>
<dbReference type="Gene3D" id="1.20.5.1300">
    <property type="match status" value="1"/>
</dbReference>
<keyword evidence="5" id="KW-0560">Oxidoreductase</keyword>
<dbReference type="GO" id="GO:0046872">
    <property type="term" value="F:metal ion binding"/>
    <property type="evidence" value="ECO:0007669"/>
    <property type="project" value="UniProtKB-KW"/>
</dbReference>
<protein>
    <recommendedName>
        <fullName evidence="2">Histidinol dehydrogenase</fullName>
    </recommendedName>
</protein>
<dbReference type="GO" id="GO:0051287">
    <property type="term" value="F:NAD binding"/>
    <property type="evidence" value="ECO:0007669"/>
    <property type="project" value="InterPro"/>
</dbReference>
<dbReference type="PRINTS" id="PR00083">
    <property type="entry name" value="HOLDHDRGNASE"/>
</dbReference>
<comment type="similarity">
    <text evidence="6">Belongs to the histidinol dehydrogenase family.</text>
</comment>
<dbReference type="Gene3D" id="3.40.50.1980">
    <property type="entry name" value="Nitrogenase molybdenum iron protein domain"/>
    <property type="match status" value="2"/>
</dbReference>
<dbReference type="KEGG" id="pyr:P186_2421"/>
<dbReference type="PROSITE" id="PS00611">
    <property type="entry name" value="HISOL_DEHYDROGENASE"/>
    <property type="match status" value="1"/>
</dbReference>
<evidence type="ECO:0000256" key="1">
    <source>
        <dbReference type="ARBA" id="ARBA00001947"/>
    </source>
</evidence>
<dbReference type="eggNOG" id="arCOG04352">
    <property type="taxonomic scope" value="Archaea"/>
</dbReference>
<evidence type="ECO:0000256" key="4">
    <source>
        <dbReference type="ARBA" id="ARBA00022833"/>
    </source>
</evidence>
<proteinExistence type="inferred from homology"/>
<dbReference type="AlphaFoldDB" id="G7VCK2"/>
<keyword evidence="3" id="KW-0479">Metal-binding</keyword>
<dbReference type="Pfam" id="PF00815">
    <property type="entry name" value="Histidinol_dh"/>
    <property type="match status" value="1"/>
</dbReference>
<evidence type="ECO:0000313" key="7">
    <source>
        <dbReference type="EMBL" id="AET33807.1"/>
    </source>
</evidence>
<dbReference type="GO" id="GO:0005737">
    <property type="term" value="C:cytoplasm"/>
    <property type="evidence" value="ECO:0007669"/>
    <property type="project" value="TreeGrafter"/>
</dbReference>
<evidence type="ECO:0000256" key="2">
    <source>
        <dbReference type="ARBA" id="ARBA00016531"/>
    </source>
</evidence>
<keyword evidence="4" id="KW-0862">Zinc</keyword>
<sequence length="379" mass="40616">MLINRGVGRGMKRGFPRDVLDSVGKIIDEVAGGGLSAALEYSKRLDGIAPENYLITPRPGGDVEVVSAALTAAESLRRFYEKMTPPSATDYYGGVLRTALWKPVRSVGLYVPARYISTLVMLAIPAKIAGVDEIYVVTPPRGVTDELLAVARELGVKAVLAIGGPHGLAYAVHHMGVDMLAGPGGLYVQAAKYLLSQHVGIDGIEGPTELVVYAESVAPDTAARGALAQLEHGPTSFAYVLSPDPQLLRGVEEIYRRERTSSMGSLETRTVSGVEEAVDLIERIAPEHLEVWGRREVAYRVKNVGAVSVNMPSPYLDYVAGISHVLPTGGSARWRGIVTPLIFMKAVGIAEAVGELALLEAARKLAEYEGFPLHRRALL</sequence>
<dbReference type="PANTHER" id="PTHR21256">
    <property type="entry name" value="HISTIDINOL DEHYDROGENASE HDH"/>
    <property type="match status" value="1"/>
</dbReference>
<dbReference type="GO" id="GO:0004399">
    <property type="term" value="F:histidinol dehydrogenase activity"/>
    <property type="evidence" value="ECO:0007669"/>
    <property type="project" value="TreeGrafter"/>
</dbReference>
<dbReference type="HOGENOM" id="CLU_006732_3_3_2"/>
<accession>G7VCK2</accession>
<comment type="cofactor">
    <cofactor evidence="1">
        <name>Zn(2+)</name>
        <dbReference type="ChEBI" id="CHEBI:29105"/>
    </cofactor>
</comment>
<reference evidence="7 8" key="1">
    <citation type="journal article" date="2012" name="J. Bacteriol.">
        <title>Complete genome sequence of strain 1860, a crenarchaeon of the genus pyrobaculum able to grow with various electron acceptors.</title>
        <authorList>
            <person name="Mardanov A.V."/>
            <person name="Gumerov V.M."/>
            <person name="Slobodkina G.B."/>
            <person name="Beletsky A.V."/>
            <person name="Bonch-Osmolovskaya E.A."/>
            <person name="Ravin N.V."/>
            <person name="Skryabin K.G."/>
        </authorList>
    </citation>
    <scope>NUCLEOTIDE SEQUENCE [LARGE SCALE GENOMIC DNA]</scope>
    <source>
        <strain evidence="7 8">1860</strain>
    </source>
</reference>
<dbReference type="STRING" id="1104324.P186_2421"/>
<dbReference type="Proteomes" id="UP000005867">
    <property type="component" value="Chromosome"/>
</dbReference>
<evidence type="ECO:0000256" key="6">
    <source>
        <dbReference type="RuleBase" id="RU004175"/>
    </source>
</evidence>
<dbReference type="CDD" id="cd06572">
    <property type="entry name" value="Histidinol_dh"/>
    <property type="match status" value="1"/>
</dbReference>
<dbReference type="InterPro" id="IPR001692">
    <property type="entry name" value="Histidinol_DH_CS"/>
</dbReference>
<dbReference type="InterPro" id="IPR016161">
    <property type="entry name" value="Ald_DH/histidinol_DH"/>
</dbReference>
<dbReference type="SUPFAM" id="SSF53720">
    <property type="entry name" value="ALDH-like"/>
    <property type="match status" value="1"/>
</dbReference>
<dbReference type="BioCyc" id="PSP1104324:GJSN-2367-MONOMER"/>
<organism evidence="7 8">
    <name type="scientific">Pyrobaculum ferrireducens</name>
    <dbReference type="NCBI Taxonomy" id="1104324"/>
    <lineage>
        <taxon>Archaea</taxon>
        <taxon>Thermoproteota</taxon>
        <taxon>Thermoprotei</taxon>
        <taxon>Thermoproteales</taxon>
        <taxon>Thermoproteaceae</taxon>
        <taxon>Pyrobaculum</taxon>
    </lineage>
</organism>
<gene>
    <name evidence="7" type="ORF">P186_2421</name>
</gene>
<keyword evidence="8" id="KW-1185">Reference proteome</keyword>
<dbReference type="InterPro" id="IPR012131">
    <property type="entry name" value="Hstdl_DH"/>
</dbReference>